<keyword evidence="5" id="KW-1185">Reference proteome</keyword>
<evidence type="ECO:0000256" key="2">
    <source>
        <dbReference type="SAM" id="MobiDB-lite"/>
    </source>
</evidence>
<dbReference type="GeneID" id="36579489"/>
<dbReference type="Proteomes" id="UP000235371">
    <property type="component" value="Unassembled WGS sequence"/>
</dbReference>
<feature type="compositionally biased region" description="Basic and acidic residues" evidence="2">
    <location>
        <begin position="210"/>
        <end position="227"/>
    </location>
</feature>
<dbReference type="AlphaFoldDB" id="A0A2J6SHB8"/>
<gene>
    <name evidence="4" type="ORF">K444DRAFT_260651</name>
</gene>
<dbReference type="GO" id="GO:0042790">
    <property type="term" value="P:nucleolar large rRNA transcription by RNA polymerase I"/>
    <property type="evidence" value="ECO:0007669"/>
    <property type="project" value="TreeGrafter"/>
</dbReference>
<dbReference type="OrthoDB" id="5346740at2759"/>
<dbReference type="RefSeq" id="XP_024727076.1">
    <property type="nucleotide sequence ID" value="XM_024871407.1"/>
</dbReference>
<sequence length="432" mass="48724">MASLSRFIENKQHAPAPPAGAKRPDVAAAQALKFGSGKPKRSEPAAPPITQYLPSTAPAPGYASNQNSLRNTYPNNRFAKEQPLPYSKAFDEITLNSDDFEATKSDLGFDLEENGQYRQGEEMLDEREYGAQAGQRYSHGLPQHTLHHVHSQSPLIVNPEYEQGPSKPQTSGTHSRFKKSEVIHSDLQLRQAQDADAMNQQTAGSKKRNRSDGPSRENYEQQRHQGDEEPEETDEDQLPGPRSKERHNHIEVSSDEAEADTPSASPTRQRKARLAQSSPLTMENGYPPGYVPGDYNDEKLKGMKYSDLKAEDWDTIRNHKPFGLPAALQGKPLGDQITYYADRIKTDEDAVLFFEQLSTSEWEEAGDWLIEKFADLMKQLKEKRQEKRRVTEKFEAEIEAREKVVRGKSDLFEKKLKEMQASGEGVLRGKMI</sequence>
<evidence type="ECO:0000256" key="1">
    <source>
        <dbReference type="SAM" id="Coils"/>
    </source>
</evidence>
<feature type="region of interest" description="Disordered" evidence="2">
    <location>
        <begin position="145"/>
        <end position="290"/>
    </location>
</feature>
<name>A0A2J6SHB8_9HELO</name>
<proteinExistence type="predicted"/>
<feature type="compositionally biased region" description="Polar residues" evidence="2">
    <location>
        <begin position="63"/>
        <end position="75"/>
    </location>
</feature>
<evidence type="ECO:0000313" key="4">
    <source>
        <dbReference type="EMBL" id="PMD50172.1"/>
    </source>
</evidence>
<dbReference type="EMBL" id="KZ613913">
    <property type="protein sequence ID" value="PMD50172.1"/>
    <property type="molecule type" value="Genomic_DNA"/>
</dbReference>
<feature type="domain" description="Extracellular mutant protein 11 C-terminal" evidence="3">
    <location>
        <begin position="294"/>
        <end position="427"/>
    </location>
</feature>
<organism evidence="4 5">
    <name type="scientific">Hyaloscypha bicolor E</name>
    <dbReference type="NCBI Taxonomy" id="1095630"/>
    <lineage>
        <taxon>Eukaryota</taxon>
        <taxon>Fungi</taxon>
        <taxon>Dikarya</taxon>
        <taxon>Ascomycota</taxon>
        <taxon>Pezizomycotina</taxon>
        <taxon>Leotiomycetes</taxon>
        <taxon>Helotiales</taxon>
        <taxon>Hyaloscyphaceae</taxon>
        <taxon>Hyaloscypha</taxon>
        <taxon>Hyaloscypha bicolor</taxon>
    </lineage>
</organism>
<dbReference type="GO" id="GO:0070860">
    <property type="term" value="C:RNA polymerase I core factor complex"/>
    <property type="evidence" value="ECO:0007669"/>
    <property type="project" value="TreeGrafter"/>
</dbReference>
<dbReference type="InParanoid" id="A0A2J6SHB8"/>
<dbReference type="PANTHER" id="PTHR28244:SF1">
    <property type="entry name" value="RNA POLYMERASE I-SPECIFIC TRANSCRIPTION INITIATION FACTOR RRN11"/>
    <property type="match status" value="1"/>
</dbReference>
<feature type="region of interest" description="Disordered" evidence="2">
    <location>
        <begin position="1"/>
        <end position="84"/>
    </location>
</feature>
<dbReference type="InterPro" id="IPR029178">
    <property type="entry name" value="Ecm11_C"/>
</dbReference>
<keyword evidence="1" id="KW-0175">Coiled coil</keyword>
<feature type="compositionally biased region" description="Acidic residues" evidence="2">
    <location>
        <begin position="228"/>
        <end position="237"/>
    </location>
</feature>
<reference evidence="4 5" key="1">
    <citation type="submission" date="2016-04" db="EMBL/GenBank/DDBJ databases">
        <title>A degradative enzymes factory behind the ericoid mycorrhizal symbiosis.</title>
        <authorList>
            <consortium name="DOE Joint Genome Institute"/>
            <person name="Martino E."/>
            <person name="Morin E."/>
            <person name="Grelet G."/>
            <person name="Kuo A."/>
            <person name="Kohler A."/>
            <person name="Daghino S."/>
            <person name="Barry K."/>
            <person name="Choi C."/>
            <person name="Cichocki N."/>
            <person name="Clum A."/>
            <person name="Copeland A."/>
            <person name="Hainaut M."/>
            <person name="Haridas S."/>
            <person name="Labutti K."/>
            <person name="Lindquist E."/>
            <person name="Lipzen A."/>
            <person name="Khouja H.-R."/>
            <person name="Murat C."/>
            <person name="Ohm R."/>
            <person name="Olson A."/>
            <person name="Spatafora J."/>
            <person name="Veneault-Fourrey C."/>
            <person name="Henrissat B."/>
            <person name="Grigoriev I."/>
            <person name="Martin F."/>
            <person name="Perotto S."/>
        </authorList>
    </citation>
    <scope>NUCLEOTIDE SEQUENCE [LARGE SCALE GENOMIC DNA]</scope>
    <source>
        <strain evidence="4 5">E</strain>
    </source>
</reference>
<evidence type="ECO:0000259" key="3">
    <source>
        <dbReference type="Pfam" id="PF15463"/>
    </source>
</evidence>
<dbReference type="InterPro" id="IPR053029">
    <property type="entry name" value="RNA_pol_I-specific_init_factor"/>
</dbReference>
<dbReference type="GO" id="GO:0017025">
    <property type="term" value="F:TBP-class protein binding"/>
    <property type="evidence" value="ECO:0007669"/>
    <property type="project" value="TreeGrafter"/>
</dbReference>
<feature type="coiled-coil region" evidence="1">
    <location>
        <begin position="370"/>
        <end position="400"/>
    </location>
</feature>
<dbReference type="PANTHER" id="PTHR28244">
    <property type="entry name" value="RNA POLYMERASE I-SPECIFIC TRANSCRIPTION INITIATION FACTOR RRN11"/>
    <property type="match status" value="1"/>
</dbReference>
<evidence type="ECO:0000313" key="5">
    <source>
        <dbReference type="Proteomes" id="UP000235371"/>
    </source>
</evidence>
<accession>A0A2J6SHB8</accession>
<dbReference type="STRING" id="1095630.A0A2J6SHB8"/>
<dbReference type="GO" id="GO:0001164">
    <property type="term" value="F:RNA polymerase I core promoter sequence-specific DNA binding"/>
    <property type="evidence" value="ECO:0007669"/>
    <property type="project" value="TreeGrafter"/>
</dbReference>
<dbReference type="Pfam" id="PF15463">
    <property type="entry name" value="ECM11"/>
    <property type="match status" value="1"/>
</dbReference>
<protein>
    <recommendedName>
        <fullName evidence="3">Extracellular mutant protein 11 C-terminal domain-containing protein</fullName>
    </recommendedName>
</protein>